<sequence length="165" mass="18668">MQTEITQDGDRRLHITRRFAAAPEAVWKAWTESELLEQWWAPRPWKAVTVAMDFRPGGAWRYYMESPEGARHYCRVDYETIVAGESFSARDAFTDEHGHAAEAFPNMHWQNRFSADGDGTLVTIDIDFATPESLQRIVEMGFKGGFTMAHGNLDELLAKQAVAGS</sequence>
<dbReference type="Proteomes" id="UP000295164">
    <property type="component" value="Unassembled WGS sequence"/>
</dbReference>
<proteinExistence type="inferred from homology"/>
<evidence type="ECO:0000259" key="2">
    <source>
        <dbReference type="Pfam" id="PF08327"/>
    </source>
</evidence>
<accession>A0A4R4DZQ6</accession>
<dbReference type="RefSeq" id="WP_131851785.1">
    <property type="nucleotide sequence ID" value="NZ_SKFH01000011.1"/>
</dbReference>
<dbReference type="Gene3D" id="3.30.530.20">
    <property type="match status" value="1"/>
</dbReference>
<dbReference type="EMBL" id="SKFH01000011">
    <property type="protein sequence ID" value="TCZ72171.1"/>
    <property type="molecule type" value="Genomic_DNA"/>
</dbReference>
<gene>
    <name evidence="3" type="ORF">E0486_08755</name>
</gene>
<comment type="similarity">
    <text evidence="1">Belongs to the AHA1 family.</text>
</comment>
<keyword evidence="4" id="KW-1185">Reference proteome</keyword>
<dbReference type="CDD" id="cd07814">
    <property type="entry name" value="SRPBCC_CalC_Aha1-like"/>
    <property type="match status" value="1"/>
</dbReference>
<dbReference type="Pfam" id="PF08327">
    <property type="entry name" value="AHSA1"/>
    <property type="match status" value="1"/>
</dbReference>
<comment type="caution">
    <text evidence="3">The sequence shown here is derived from an EMBL/GenBank/DDBJ whole genome shotgun (WGS) entry which is preliminary data.</text>
</comment>
<dbReference type="InterPro" id="IPR013538">
    <property type="entry name" value="ASHA1/2-like_C"/>
</dbReference>
<evidence type="ECO:0000313" key="4">
    <source>
        <dbReference type="Proteomes" id="UP000295164"/>
    </source>
</evidence>
<dbReference type="AlphaFoldDB" id="A0A4R4DZQ6"/>
<dbReference type="OrthoDB" id="9795306at2"/>
<feature type="domain" description="Activator of Hsp90 ATPase homologue 1/2-like C-terminal" evidence="2">
    <location>
        <begin position="21"/>
        <end position="157"/>
    </location>
</feature>
<evidence type="ECO:0000256" key="1">
    <source>
        <dbReference type="ARBA" id="ARBA00006817"/>
    </source>
</evidence>
<organism evidence="3 4">
    <name type="scientific">Flaviaesturariibacter aridisoli</name>
    <dbReference type="NCBI Taxonomy" id="2545761"/>
    <lineage>
        <taxon>Bacteria</taxon>
        <taxon>Pseudomonadati</taxon>
        <taxon>Bacteroidota</taxon>
        <taxon>Chitinophagia</taxon>
        <taxon>Chitinophagales</taxon>
        <taxon>Chitinophagaceae</taxon>
        <taxon>Flaviaestuariibacter</taxon>
    </lineage>
</organism>
<protein>
    <submittedName>
        <fullName evidence="3">SRPBCC domain-containing protein</fullName>
    </submittedName>
</protein>
<evidence type="ECO:0000313" key="3">
    <source>
        <dbReference type="EMBL" id="TCZ72171.1"/>
    </source>
</evidence>
<dbReference type="SUPFAM" id="SSF55961">
    <property type="entry name" value="Bet v1-like"/>
    <property type="match status" value="1"/>
</dbReference>
<dbReference type="InterPro" id="IPR023393">
    <property type="entry name" value="START-like_dom_sf"/>
</dbReference>
<reference evidence="3 4" key="1">
    <citation type="submission" date="2019-03" db="EMBL/GenBank/DDBJ databases">
        <authorList>
            <person name="Kim M.K.M."/>
        </authorList>
    </citation>
    <scope>NUCLEOTIDE SEQUENCE [LARGE SCALE GENOMIC DNA]</scope>
    <source>
        <strain evidence="3 4">17J68-15</strain>
    </source>
</reference>
<name>A0A4R4DZQ6_9BACT</name>